<keyword evidence="2" id="KW-1185">Reference proteome</keyword>
<dbReference type="Proteomes" id="UP000053240">
    <property type="component" value="Unassembled WGS sequence"/>
</dbReference>
<sequence>MVARPPSPVGALIPRFFAGRHVLITGATGFMGKVFDVIRQTNPAQLDKLRVIPGDVSEPGLGLPQSALQILKEVIGVLCRTHFAFQF</sequence>
<gene>
    <name evidence="1" type="ORF">RR48_08561</name>
</gene>
<dbReference type="Gene3D" id="3.40.50.720">
    <property type="entry name" value="NAD(P)-binding Rossmann-like Domain"/>
    <property type="match status" value="1"/>
</dbReference>
<accession>A0A194RJ59</accession>
<evidence type="ECO:0000313" key="1">
    <source>
        <dbReference type="EMBL" id="KPJ17375.1"/>
    </source>
</evidence>
<dbReference type="SUPFAM" id="SSF51735">
    <property type="entry name" value="NAD(P)-binding Rossmann-fold domains"/>
    <property type="match status" value="1"/>
</dbReference>
<dbReference type="AlphaFoldDB" id="A0A194RJ59"/>
<evidence type="ECO:0000313" key="2">
    <source>
        <dbReference type="Proteomes" id="UP000053240"/>
    </source>
</evidence>
<proteinExistence type="predicted"/>
<evidence type="ECO:0008006" key="3">
    <source>
        <dbReference type="Google" id="ProtNLM"/>
    </source>
</evidence>
<protein>
    <recommendedName>
        <fullName evidence="3">Fatty acyl-CoA reductase</fullName>
    </recommendedName>
</protein>
<reference evidence="1 2" key="1">
    <citation type="journal article" date="2015" name="Nat. Commun.">
        <title>Outbred genome sequencing and CRISPR/Cas9 gene editing in butterflies.</title>
        <authorList>
            <person name="Li X."/>
            <person name="Fan D."/>
            <person name="Zhang W."/>
            <person name="Liu G."/>
            <person name="Zhang L."/>
            <person name="Zhao L."/>
            <person name="Fang X."/>
            <person name="Chen L."/>
            <person name="Dong Y."/>
            <person name="Chen Y."/>
            <person name="Ding Y."/>
            <person name="Zhao R."/>
            <person name="Feng M."/>
            <person name="Zhu Y."/>
            <person name="Feng Y."/>
            <person name="Jiang X."/>
            <person name="Zhu D."/>
            <person name="Xiang H."/>
            <person name="Feng X."/>
            <person name="Li S."/>
            <person name="Wang J."/>
            <person name="Zhang G."/>
            <person name="Kronforst M.R."/>
            <person name="Wang W."/>
        </authorList>
    </citation>
    <scope>NUCLEOTIDE SEQUENCE [LARGE SCALE GENOMIC DNA]</scope>
    <source>
        <strain evidence="1">Ya'a_city_454_Pm</strain>
        <tissue evidence="1">Whole body</tissue>
    </source>
</reference>
<dbReference type="InParanoid" id="A0A194RJ59"/>
<dbReference type="EMBL" id="KQ460152">
    <property type="protein sequence ID" value="KPJ17375.1"/>
    <property type="molecule type" value="Genomic_DNA"/>
</dbReference>
<dbReference type="InterPro" id="IPR036291">
    <property type="entry name" value="NAD(P)-bd_dom_sf"/>
</dbReference>
<name>A0A194RJ59_PAPMA</name>
<organism evidence="1 2">
    <name type="scientific">Papilio machaon</name>
    <name type="common">Old World swallowtail butterfly</name>
    <dbReference type="NCBI Taxonomy" id="76193"/>
    <lineage>
        <taxon>Eukaryota</taxon>
        <taxon>Metazoa</taxon>
        <taxon>Ecdysozoa</taxon>
        <taxon>Arthropoda</taxon>
        <taxon>Hexapoda</taxon>
        <taxon>Insecta</taxon>
        <taxon>Pterygota</taxon>
        <taxon>Neoptera</taxon>
        <taxon>Endopterygota</taxon>
        <taxon>Lepidoptera</taxon>
        <taxon>Glossata</taxon>
        <taxon>Ditrysia</taxon>
        <taxon>Papilionoidea</taxon>
        <taxon>Papilionidae</taxon>
        <taxon>Papilioninae</taxon>
        <taxon>Papilio</taxon>
    </lineage>
</organism>